<evidence type="ECO:0000313" key="3">
    <source>
        <dbReference type="Proteomes" id="UP000596742"/>
    </source>
</evidence>
<reference evidence="2" key="1">
    <citation type="submission" date="2018-11" db="EMBL/GenBank/DDBJ databases">
        <authorList>
            <person name="Alioto T."/>
            <person name="Alioto T."/>
        </authorList>
    </citation>
    <scope>NUCLEOTIDE SEQUENCE</scope>
</reference>
<keyword evidence="1" id="KW-0732">Signal</keyword>
<gene>
    <name evidence="2" type="ORF">MGAL_10B006405</name>
</gene>
<dbReference type="Proteomes" id="UP000596742">
    <property type="component" value="Unassembled WGS sequence"/>
</dbReference>
<comment type="caution">
    <text evidence="2">The sequence shown here is derived from an EMBL/GenBank/DDBJ whole genome shotgun (WGS) entry which is preliminary data.</text>
</comment>
<proteinExistence type="predicted"/>
<feature type="signal peptide" evidence="1">
    <location>
        <begin position="1"/>
        <end position="18"/>
    </location>
</feature>
<keyword evidence="3" id="KW-1185">Reference proteome</keyword>
<accession>A0A8B6FSU4</accession>
<protein>
    <submittedName>
        <fullName evidence="2">Uncharacterized protein</fullName>
    </submittedName>
</protein>
<feature type="chain" id="PRO_5032761711" evidence="1">
    <location>
        <begin position="19"/>
        <end position="119"/>
    </location>
</feature>
<evidence type="ECO:0000256" key="1">
    <source>
        <dbReference type="SAM" id="SignalP"/>
    </source>
</evidence>
<sequence>MSAIKFKHFLVFISIVYGFINCKSCDKKAYQSIQLMKKATLNPTVPERYAKSFGECAFCKQTCNCECVRQTCVDTRCCDSGFRISNFFVPCCLESKPVFGRFTFLAYLQEIILTMHDNK</sequence>
<dbReference type="AlphaFoldDB" id="A0A8B6FSU4"/>
<evidence type="ECO:0000313" key="2">
    <source>
        <dbReference type="EMBL" id="VDI53714.1"/>
    </source>
</evidence>
<organism evidence="2 3">
    <name type="scientific">Mytilus galloprovincialis</name>
    <name type="common">Mediterranean mussel</name>
    <dbReference type="NCBI Taxonomy" id="29158"/>
    <lineage>
        <taxon>Eukaryota</taxon>
        <taxon>Metazoa</taxon>
        <taxon>Spiralia</taxon>
        <taxon>Lophotrochozoa</taxon>
        <taxon>Mollusca</taxon>
        <taxon>Bivalvia</taxon>
        <taxon>Autobranchia</taxon>
        <taxon>Pteriomorphia</taxon>
        <taxon>Mytilida</taxon>
        <taxon>Mytiloidea</taxon>
        <taxon>Mytilidae</taxon>
        <taxon>Mytilinae</taxon>
        <taxon>Mytilus</taxon>
    </lineage>
</organism>
<dbReference type="EMBL" id="UYJE01007333">
    <property type="protein sequence ID" value="VDI53714.1"/>
    <property type="molecule type" value="Genomic_DNA"/>
</dbReference>
<name>A0A8B6FSU4_MYTGA</name>